<organism evidence="1 2">
    <name type="scientific">Cellulophaga phage phi4:1_13</name>
    <dbReference type="NCBI Taxonomy" id="1747284"/>
    <lineage>
        <taxon>Viruses</taxon>
        <taxon>Duplodnaviria</taxon>
        <taxon>Heunggongvirae</taxon>
        <taxon>Uroviricota</taxon>
        <taxon>Caudoviricetes</taxon>
        <taxon>Lightbulbvirus</taxon>
        <taxon>Lightbulbvirus Cba41</taxon>
    </lineage>
</organism>
<dbReference type="Proteomes" id="UP000229115">
    <property type="component" value="Segment"/>
</dbReference>
<evidence type="ECO:0000313" key="2">
    <source>
        <dbReference type="Proteomes" id="UP000229115"/>
    </source>
</evidence>
<evidence type="ECO:0000313" key="1">
    <source>
        <dbReference type="EMBL" id="ALO80020.1"/>
    </source>
</evidence>
<accession>A0A0S2MVV1</accession>
<reference evidence="1 2" key="1">
    <citation type="submission" date="2015-10" db="EMBL/GenBank/DDBJ databases">
        <title>Large-scale maps of variable infection efficiencies in aquatic Bacteriodetes phage-host model systems.</title>
        <authorList>
            <person name="Holmfeldt K."/>
            <person name="Solonenko N."/>
            <person name="Howard-Varona C."/>
            <person name="Moreno M."/>
            <person name="Malmstrom R.R."/>
            <person name="Blow M.J."/>
            <person name="Sullivan M.B."/>
        </authorList>
    </citation>
    <scope>NUCLEOTIDE SEQUENCE [LARGE SCALE GENOMIC DNA]</scope>
</reference>
<proteinExistence type="predicted"/>
<name>A0A0S2MVV1_9CAUD</name>
<dbReference type="EMBL" id="KT962245">
    <property type="protein sequence ID" value="ALO80020.1"/>
    <property type="molecule type" value="Genomic_RNA"/>
</dbReference>
<gene>
    <name evidence="1" type="ORF">Phi4113_011</name>
</gene>
<protein>
    <submittedName>
        <fullName evidence="1">Uncharacterized protein</fullName>
    </submittedName>
</protein>
<sequence>MLVENCVVCKKYLKNIGEQEQGMCIDCDEATDIIAKEFQTK</sequence>